<dbReference type="EMBL" id="CP072648">
    <property type="protein sequence ID" value="QUW02554.1"/>
    <property type="molecule type" value="Genomic_DNA"/>
</dbReference>
<gene>
    <name evidence="3" type="ORF">J8C06_09410</name>
</gene>
<dbReference type="Pfam" id="PF13559">
    <property type="entry name" value="DUF4129"/>
    <property type="match status" value="1"/>
</dbReference>
<dbReference type="InterPro" id="IPR025403">
    <property type="entry name" value="TgpA-like_C"/>
</dbReference>
<proteinExistence type="predicted"/>
<evidence type="ECO:0000313" key="3">
    <source>
        <dbReference type="EMBL" id="QUW02554.1"/>
    </source>
</evidence>
<feature type="domain" description="Protein-glutamine gamma-glutamyltransferase-like C-terminal" evidence="2">
    <location>
        <begin position="276"/>
        <end position="343"/>
    </location>
</feature>
<dbReference type="PROSITE" id="PS51257">
    <property type="entry name" value="PROKAR_LIPOPROTEIN"/>
    <property type="match status" value="1"/>
</dbReference>
<keyword evidence="1" id="KW-0812">Transmembrane</keyword>
<dbReference type="RefSeq" id="WP_211428444.1">
    <property type="nucleotide sequence ID" value="NZ_CP072648.1"/>
</dbReference>
<name>A0ABX8B7A0_9BACT</name>
<accession>A0ABX8B7A0</accession>
<keyword evidence="4" id="KW-1185">Reference proteome</keyword>
<feature type="transmembrane region" description="Helical" evidence="1">
    <location>
        <begin position="203"/>
        <end position="224"/>
    </location>
</feature>
<reference evidence="3 4" key="1">
    <citation type="submission" date="2021-03" db="EMBL/GenBank/DDBJ databases">
        <title>Genomic and phenotypic characterization of Chloracidobacterium isolates provides evidence for multiple species.</title>
        <authorList>
            <person name="Saini M.K."/>
            <person name="Costas A.M.G."/>
            <person name="Tank M."/>
            <person name="Bryant D.A."/>
        </authorList>
    </citation>
    <scope>NUCLEOTIDE SEQUENCE [LARGE SCALE GENOMIC DNA]</scope>
    <source>
        <strain evidence="3 4">BV2-C</strain>
    </source>
</reference>
<evidence type="ECO:0000313" key="4">
    <source>
        <dbReference type="Proteomes" id="UP000676506"/>
    </source>
</evidence>
<evidence type="ECO:0000259" key="2">
    <source>
        <dbReference type="Pfam" id="PF13559"/>
    </source>
</evidence>
<keyword evidence="1" id="KW-1133">Transmembrane helix</keyword>
<organism evidence="3 4">
    <name type="scientific">Chloracidobacterium validum</name>
    <dbReference type="NCBI Taxonomy" id="2821543"/>
    <lineage>
        <taxon>Bacteria</taxon>
        <taxon>Pseudomonadati</taxon>
        <taxon>Acidobacteriota</taxon>
        <taxon>Terriglobia</taxon>
        <taxon>Terriglobales</taxon>
        <taxon>Acidobacteriaceae</taxon>
        <taxon>Chloracidobacterium</taxon>
    </lineage>
</organism>
<dbReference type="Proteomes" id="UP000676506">
    <property type="component" value="Chromosome 1"/>
</dbReference>
<evidence type="ECO:0000256" key="1">
    <source>
        <dbReference type="SAM" id="Phobius"/>
    </source>
</evidence>
<protein>
    <submittedName>
        <fullName evidence="3">DUF4129 domain-containing protein</fullName>
    </submittedName>
</protein>
<sequence length="354" mass="40101">MTKPPRRARQHPGLSWLIVPALVLACFLSAGYAATNPSDVVPLEAYRSQVGQVVEQIWEIRFKLETEDVTVEEILPLSLQEELYRRLPERRIVQTPTGEVVVRNQPLRETLDALCASEDKAEMREHLLKLQAQLDIVQGYLTAPVDGSAANIQEILARDAFQPIKKTKTPLEQLREWFFQLLEKLLPKGSRQSDGGLSTWNQWAQGGIWIGIAALLIAGSLWVVRRLRRQAKSVEEGARIILGEPVALDMDADELLAQARAAAEAGDWRQGVRKIYIALLHDLDKRGIVPLNPAWTNHEYLAAVRAQSSLYPAMRELTDRFDWLWYGQHPGSREDYERCLSRYWEARADVPAAA</sequence>
<keyword evidence="1" id="KW-0472">Membrane</keyword>